<evidence type="ECO:0000313" key="1">
    <source>
        <dbReference type="EMBL" id="GIG73103.1"/>
    </source>
</evidence>
<name>A0A8J3LGV8_9ACTN</name>
<protein>
    <submittedName>
        <fullName evidence="1">Uncharacterized protein</fullName>
    </submittedName>
</protein>
<comment type="caution">
    <text evidence="1">The sequence shown here is derived from an EMBL/GenBank/DDBJ whole genome shotgun (WGS) entry which is preliminary data.</text>
</comment>
<dbReference type="Proteomes" id="UP000653674">
    <property type="component" value="Unassembled WGS sequence"/>
</dbReference>
<dbReference type="AlphaFoldDB" id="A0A8J3LGV8"/>
<dbReference type="RefSeq" id="WP_168071736.1">
    <property type="nucleotide sequence ID" value="NZ_BAAAQJ010000003.1"/>
</dbReference>
<dbReference type="EMBL" id="BONU01000007">
    <property type="protein sequence ID" value="GIG73103.1"/>
    <property type="molecule type" value="Genomic_DNA"/>
</dbReference>
<accession>A0A8J3LGV8</accession>
<gene>
    <name evidence="1" type="ORF">Pfl04_15070</name>
</gene>
<reference evidence="1" key="1">
    <citation type="submission" date="2021-01" db="EMBL/GenBank/DDBJ databases">
        <title>Whole genome shotgun sequence of Planosporangium flavigriseum NBRC 105377.</title>
        <authorList>
            <person name="Komaki H."/>
            <person name="Tamura T."/>
        </authorList>
    </citation>
    <scope>NUCLEOTIDE SEQUENCE</scope>
    <source>
        <strain evidence="1">NBRC 105377</strain>
    </source>
</reference>
<proteinExistence type="predicted"/>
<organism evidence="1 2">
    <name type="scientific">Planosporangium flavigriseum</name>
    <dbReference type="NCBI Taxonomy" id="373681"/>
    <lineage>
        <taxon>Bacteria</taxon>
        <taxon>Bacillati</taxon>
        <taxon>Actinomycetota</taxon>
        <taxon>Actinomycetes</taxon>
        <taxon>Micromonosporales</taxon>
        <taxon>Micromonosporaceae</taxon>
        <taxon>Planosporangium</taxon>
    </lineage>
</organism>
<evidence type="ECO:0000313" key="2">
    <source>
        <dbReference type="Proteomes" id="UP000653674"/>
    </source>
</evidence>
<sequence>MFESLPPSAAGDNVGPAGIPAEHAALARRLREAEDRLFPLAMVDADRYQRAVLLVGLLARRLSETCASLDELAAGADGLTGWLVAAAGAEGVPLDGLDTALVVEAAMSQRLRGLLQEQADELRRQAVERARAAGLTWAVIEEPSPAAWRTGSARWVEAHIETDALMVRSVVADPRTGLPAYRLEVFGVAGDDPSQGVRVEEFTDRDAWLAAADEVRSSFASES</sequence>
<keyword evidence="2" id="KW-1185">Reference proteome</keyword>